<proteinExistence type="predicted"/>
<evidence type="ECO:0000259" key="3">
    <source>
        <dbReference type="PROSITE" id="PS51384"/>
    </source>
</evidence>
<dbReference type="EC" id="1.18.1.-" evidence="4"/>
<dbReference type="InterPro" id="IPR017927">
    <property type="entry name" value="FAD-bd_FR_type"/>
</dbReference>
<dbReference type="Gene3D" id="2.40.30.10">
    <property type="entry name" value="Translation factors"/>
    <property type="match status" value="1"/>
</dbReference>
<dbReference type="PRINTS" id="PR00410">
    <property type="entry name" value="PHEHYDRXLASE"/>
</dbReference>
<keyword evidence="5" id="KW-1185">Reference proteome</keyword>
<keyword evidence="4" id="KW-0223">Dioxygenase</keyword>
<dbReference type="InterPro" id="IPR006058">
    <property type="entry name" value="2Fe2S_fd_BS"/>
</dbReference>
<comment type="cofactor">
    <cofactor evidence="1">
        <name>[2Fe-2S] cluster</name>
        <dbReference type="ChEBI" id="CHEBI:190135"/>
    </cofactor>
</comment>
<dbReference type="SUPFAM" id="SSF54292">
    <property type="entry name" value="2Fe-2S ferredoxin-like"/>
    <property type="match status" value="1"/>
</dbReference>
<dbReference type="InterPro" id="IPR012675">
    <property type="entry name" value="Beta-grasp_dom_sf"/>
</dbReference>
<accession>A0A840VEH8</accession>
<dbReference type="InterPro" id="IPR050415">
    <property type="entry name" value="MRET"/>
</dbReference>
<gene>
    <name evidence="4" type="ORF">HNP71_002545</name>
</gene>
<feature type="domain" description="2Fe-2S ferredoxin-type" evidence="2">
    <location>
        <begin position="3"/>
        <end position="96"/>
    </location>
</feature>
<dbReference type="NCBIfam" id="NF040810">
    <property type="entry name" value="BenC"/>
    <property type="match status" value="1"/>
</dbReference>
<evidence type="ECO:0000259" key="2">
    <source>
        <dbReference type="PROSITE" id="PS51085"/>
    </source>
</evidence>
<dbReference type="SUPFAM" id="SSF63380">
    <property type="entry name" value="Riboflavin synthase domain-like"/>
    <property type="match status" value="1"/>
</dbReference>
<dbReference type="InterPro" id="IPR008333">
    <property type="entry name" value="Cbr1-like_FAD-bd_dom"/>
</dbReference>
<dbReference type="SUPFAM" id="SSF52343">
    <property type="entry name" value="Ferredoxin reductase-like, C-terminal NADP-linked domain"/>
    <property type="match status" value="1"/>
</dbReference>
<dbReference type="Gene3D" id="3.40.50.80">
    <property type="entry name" value="Nucleotide-binding domain of ferredoxin-NADP reductase (FNR) module"/>
    <property type="match status" value="1"/>
</dbReference>
<dbReference type="Pfam" id="PF00970">
    <property type="entry name" value="FAD_binding_6"/>
    <property type="match status" value="1"/>
</dbReference>
<dbReference type="InterPro" id="IPR001433">
    <property type="entry name" value="OxRdtase_FAD/NAD-bd"/>
</dbReference>
<dbReference type="GO" id="GO:0051213">
    <property type="term" value="F:dioxygenase activity"/>
    <property type="evidence" value="ECO:0007669"/>
    <property type="project" value="UniProtKB-KW"/>
</dbReference>
<dbReference type="PRINTS" id="PR00371">
    <property type="entry name" value="FPNCR"/>
</dbReference>
<dbReference type="Gene3D" id="3.10.20.30">
    <property type="match status" value="1"/>
</dbReference>
<dbReference type="InterPro" id="IPR017938">
    <property type="entry name" value="Riboflavin_synthase-like_b-brl"/>
</dbReference>
<dbReference type="CDD" id="cd06209">
    <property type="entry name" value="BenDO_FAD_NAD"/>
    <property type="match status" value="1"/>
</dbReference>
<evidence type="ECO:0000313" key="4">
    <source>
        <dbReference type="EMBL" id="MBB5374273.1"/>
    </source>
</evidence>
<dbReference type="Pfam" id="PF00175">
    <property type="entry name" value="NAD_binding_1"/>
    <property type="match status" value="1"/>
</dbReference>
<dbReference type="InterPro" id="IPR001041">
    <property type="entry name" value="2Fe-2S_ferredoxin-type"/>
</dbReference>
<dbReference type="InterPro" id="IPR039261">
    <property type="entry name" value="FNR_nucleotide-bd"/>
</dbReference>
<sequence length="338" mass="36092">MAFKVALNFEDGVTRFINCPETDTVADASYRAGINIPLDCRDGACGTCKLFCESGKYDGGSYIEDALTDEEAAQGFALACQMRPRSDLVLNIPVPSSACKTGPVKQTATLEAVNKLSPTTISFSLKLAEPVTFLPGQYVNIEVPGTNQQRAYSFSSAPGAEVASFLIRNIPGGLMSTFIANAQPGVELNFVGPSGSFFLREVKRPLLLLAGGTGLAPLLSMLGHLQAKPPGHKVHLIYGVTNDEDLVETAALDEYAAKIPGFTWEACIANPNGAYPRKGYVTQYILPEHINGGDVDVYLCGPPPMVEAVRKYFADSGVTPASFHYEKFNPSAPVDKAA</sequence>
<dbReference type="PROSITE" id="PS51384">
    <property type="entry name" value="FAD_FR"/>
    <property type="match status" value="1"/>
</dbReference>
<dbReference type="EMBL" id="JACHFJ010000014">
    <property type="protein sequence ID" value="MBB5374273.1"/>
    <property type="molecule type" value="Genomic_DNA"/>
</dbReference>
<organism evidence="4 5">
    <name type="scientific">Acidocella aromatica</name>
    <dbReference type="NCBI Taxonomy" id="1303579"/>
    <lineage>
        <taxon>Bacteria</taxon>
        <taxon>Pseudomonadati</taxon>
        <taxon>Pseudomonadota</taxon>
        <taxon>Alphaproteobacteria</taxon>
        <taxon>Acetobacterales</taxon>
        <taxon>Acidocellaceae</taxon>
        <taxon>Acidocella</taxon>
    </lineage>
</organism>
<dbReference type="PROSITE" id="PS00197">
    <property type="entry name" value="2FE2S_FER_1"/>
    <property type="match status" value="1"/>
</dbReference>
<dbReference type="InterPro" id="IPR001709">
    <property type="entry name" value="Flavoprot_Pyr_Nucl_cyt_Rdtase"/>
</dbReference>
<feature type="domain" description="FAD-binding FR-type" evidence="3">
    <location>
        <begin position="103"/>
        <end position="200"/>
    </location>
</feature>
<dbReference type="InterPro" id="IPR036010">
    <property type="entry name" value="2Fe-2S_ferredoxin-like_sf"/>
</dbReference>
<comment type="caution">
    <text evidence="4">The sequence shown here is derived from an EMBL/GenBank/DDBJ whole genome shotgun (WGS) entry which is preliminary data.</text>
</comment>
<dbReference type="GO" id="GO:0051537">
    <property type="term" value="F:2 iron, 2 sulfur cluster binding"/>
    <property type="evidence" value="ECO:0007669"/>
    <property type="project" value="InterPro"/>
</dbReference>
<reference evidence="4 5" key="1">
    <citation type="submission" date="2020-08" db="EMBL/GenBank/DDBJ databases">
        <title>Genomic Encyclopedia of Type Strains, Phase IV (KMG-IV): sequencing the most valuable type-strain genomes for metagenomic binning, comparative biology and taxonomic classification.</title>
        <authorList>
            <person name="Goeker M."/>
        </authorList>
    </citation>
    <scope>NUCLEOTIDE SEQUENCE [LARGE SCALE GENOMIC DNA]</scope>
    <source>
        <strain evidence="4 5">DSM 27026</strain>
    </source>
</reference>
<name>A0A840VEH8_9PROT</name>
<evidence type="ECO:0000256" key="1">
    <source>
        <dbReference type="ARBA" id="ARBA00034078"/>
    </source>
</evidence>
<dbReference type="CDD" id="cd00207">
    <property type="entry name" value="fer2"/>
    <property type="match status" value="1"/>
</dbReference>
<dbReference type="RefSeq" id="WP_183267296.1">
    <property type="nucleotide sequence ID" value="NZ_JACHFJ010000014.1"/>
</dbReference>
<evidence type="ECO:0000313" key="5">
    <source>
        <dbReference type="Proteomes" id="UP000553706"/>
    </source>
</evidence>
<dbReference type="PANTHER" id="PTHR47354:SF5">
    <property type="entry name" value="PROTEIN RFBI"/>
    <property type="match status" value="1"/>
</dbReference>
<dbReference type="PROSITE" id="PS51085">
    <property type="entry name" value="2FE2S_FER_2"/>
    <property type="match status" value="1"/>
</dbReference>
<dbReference type="Proteomes" id="UP000553706">
    <property type="component" value="Unassembled WGS sequence"/>
</dbReference>
<dbReference type="Pfam" id="PF00111">
    <property type="entry name" value="Fer2"/>
    <property type="match status" value="1"/>
</dbReference>
<protein>
    <submittedName>
        <fullName evidence="4">Benzoate/toluate 1,2-dioxygenase reductase subunit</fullName>
        <ecNumber evidence="4">1.18.1.-</ecNumber>
    </submittedName>
</protein>
<dbReference type="PANTHER" id="PTHR47354">
    <property type="entry name" value="NADH OXIDOREDUCTASE HCR"/>
    <property type="match status" value="1"/>
</dbReference>
<dbReference type="AlphaFoldDB" id="A0A840VEH8"/>
<dbReference type="InterPro" id="IPR047683">
    <property type="entry name" value="BenC-like_FAD_NAD-bd"/>
</dbReference>
<keyword evidence="4" id="KW-0560">Oxidoreductase</keyword>